<gene>
    <name evidence="1" type="ORF">R2363_08035</name>
</gene>
<reference evidence="1 2" key="1">
    <citation type="submission" date="2023-10" db="EMBL/GenBank/DDBJ databases">
        <authorList>
            <person name="Wang X.X."/>
        </authorList>
    </citation>
    <scope>NUCLEOTIDE SEQUENCE [LARGE SCALE GENOMIC DNA]</scope>
    <source>
        <strain evidence="1 2">NBRC 12816</strain>
    </source>
</reference>
<dbReference type="EMBL" id="JAWJZF010000292">
    <property type="protein sequence ID" value="MDX2292117.1"/>
    <property type="molecule type" value="Genomic_DNA"/>
</dbReference>
<evidence type="ECO:0000313" key="1">
    <source>
        <dbReference type="EMBL" id="MDX2292117.1"/>
    </source>
</evidence>
<sequence>MPLGTRQSLHPAIAFDTAGRLTVAWLQGSRDRDLGQILGFSFPIYYTADGTIFTRTMSAAGTWGPTARLPGIAMTAIDNGPSLISTPDGTLHL</sequence>
<evidence type="ECO:0000313" key="2">
    <source>
        <dbReference type="Proteomes" id="UP001278571"/>
    </source>
</evidence>
<proteinExistence type="predicted"/>
<organism evidence="1 2">
    <name type="scientific">Streptomyces roseolus</name>
    <dbReference type="NCBI Taxonomy" id="67358"/>
    <lineage>
        <taxon>Bacteria</taxon>
        <taxon>Bacillati</taxon>
        <taxon>Actinomycetota</taxon>
        <taxon>Actinomycetes</taxon>
        <taxon>Kitasatosporales</taxon>
        <taxon>Streptomycetaceae</taxon>
        <taxon>Streptomyces</taxon>
    </lineage>
</organism>
<protein>
    <submittedName>
        <fullName evidence="1">Uncharacterized protein</fullName>
    </submittedName>
</protein>
<name>A0ABU4K2Y1_9ACTN</name>
<feature type="non-terminal residue" evidence="1">
    <location>
        <position position="93"/>
    </location>
</feature>
<accession>A0ABU4K2Y1</accession>
<keyword evidence="2" id="KW-1185">Reference proteome</keyword>
<dbReference type="Proteomes" id="UP001278571">
    <property type="component" value="Unassembled WGS sequence"/>
</dbReference>
<comment type="caution">
    <text evidence="1">The sequence shown here is derived from an EMBL/GenBank/DDBJ whole genome shotgun (WGS) entry which is preliminary data.</text>
</comment>
<dbReference type="RefSeq" id="WP_319008641.1">
    <property type="nucleotide sequence ID" value="NZ_JAWJZF010000292.1"/>
</dbReference>